<dbReference type="SUPFAM" id="SSF101908">
    <property type="entry name" value="Putative isomerase YbhE"/>
    <property type="match status" value="1"/>
</dbReference>
<name>A0ABM1EYX4_PRICU</name>
<evidence type="ECO:0000259" key="5">
    <source>
        <dbReference type="Pfam" id="PF07064"/>
    </source>
</evidence>
<dbReference type="PANTHER" id="PTHR22746:SF10">
    <property type="entry name" value="GUANINE NUCLEOTIDE EXCHANGE FACTOR SUBUNIT RIC1"/>
    <property type="match status" value="1"/>
</dbReference>
<dbReference type="InterPro" id="IPR015943">
    <property type="entry name" value="WD40/YVTN_repeat-like_dom_sf"/>
</dbReference>
<evidence type="ECO:0000313" key="7">
    <source>
        <dbReference type="RefSeq" id="XP_014677395.1"/>
    </source>
</evidence>
<proteinExistence type="predicted"/>
<evidence type="ECO:0000313" key="6">
    <source>
        <dbReference type="Proteomes" id="UP000695022"/>
    </source>
</evidence>
<evidence type="ECO:0000256" key="2">
    <source>
        <dbReference type="ARBA" id="ARBA00023136"/>
    </source>
</evidence>
<feature type="non-terminal residue" evidence="7">
    <location>
        <position position="1193"/>
    </location>
</feature>
<dbReference type="InterPro" id="IPR036322">
    <property type="entry name" value="WD40_repeat_dom_sf"/>
</dbReference>
<keyword evidence="2" id="KW-0472">Membrane</keyword>
<feature type="domain" description="RIC1 C-terminal alpha solenoid region" evidence="5">
    <location>
        <begin position="764"/>
        <end position="868"/>
    </location>
</feature>
<comment type="subcellular location">
    <subcellularLocation>
        <location evidence="1">Membrane</location>
    </subcellularLocation>
</comment>
<dbReference type="Pfam" id="PF25440">
    <property type="entry name" value="Beta-prop_RIC1_2nd"/>
    <property type="match status" value="1"/>
</dbReference>
<dbReference type="Gene3D" id="2.130.10.10">
    <property type="entry name" value="YVTN repeat-like/Quinoprotein amine dehydrogenase"/>
    <property type="match status" value="1"/>
</dbReference>
<protein>
    <recommendedName>
        <fullName evidence="3">Protein RIC1 homolog</fullName>
    </recommendedName>
</protein>
<reference evidence="7" key="1">
    <citation type="submission" date="2025-08" db="UniProtKB">
        <authorList>
            <consortium name="RefSeq"/>
        </authorList>
    </citation>
    <scope>IDENTIFICATION</scope>
</reference>
<dbReference type="PANTHER" id="PTHR22746">
    <property type="entry name" value="RAB6A-GEF COMPLEX PARTNER PROTEIN 1"/>
    <property type="match status" value="1"/>
</dbReference>
<organism evidence="6 7">
    <name type="scientific">Priapulus caudatus</name>
    <name type="common">Priapulid worm</name>
    <dbReference type="NCBI Taxonomy" id="37621"/>
    <lineage>
        <taxon>Eukaryota</taxon>
        <taxon>Metazoa</taxon>
        <taxon>Ecdysozoa</taxon>
        <taxon>Scalidophora</taxon>
        <taxon>Priapulida</taxon>
        <taxon>Priapulimorpha</taxon>
        <taxon>Priapulimorphida</taxon>
        <taxon>Priapulidae</taxon>
        <taxon>Priapulus</taxon>
    </lineage>
</organism>
<evidence type="ECO:0000256" key="4">
    <source>
        <dbReference type="SAM" id="MobiDB-lite"/>
    </source>
</evidence>
<dbReference type="InterPro" id="IPR040096">
    <property type="entry name" value="Ric1"/>
</dbReference>
<dbReference type="Pfam" id="PF07064">
    <property type="entry name" value="RIC1"/>
    <property type="match status" value="1"/>
</dbReference>
<dbReference type="Proteomes" id="UP000695022">
    <property type="component" value="Unplaced"/>
</dbReference>
<sequence>MYFPVSWPRYLNIPLDEDYKVLYITSNRERVVYCVVTGHEISIWYCKPCVQIVSHRRSDNSVSLLGSNKCAVWKPDSTCIAVVTDKGYVVFYKLEVDKSVGNSSLYQQLDSRSPSFRRDSAELFLSEKVPAFTLNPEFSVQTEGLVTSLVPIRDELVLCLDTGSVQRLKWDGTLNSDMCYGLGRVPFSIDQEHSRAEVLEGSGAHITHMEYSPLMAGFAVVLSDHRAAFLTAPTLKFEPTAPISGDQGQISAQGVVFVIDEVTGGLNVSHRLVLSSKDYPDVQAIAGPVVCMQWSPDGCAVALAWRNGGLSLWSVFGSLLFCTLGGDYEMSQHLLDTSPLRVRSMEWGMEGYHLWMACEPPDGSSKGDLLQMNFLKSALTVNPCKSNHDHLFLQGEDRLLINTGDTIMRSSVYTTRTRHLTPPPGRSDSLLVGNKHWHVIQIPMTYLGNNWPIRYAAVDSSGNYAAVAGRSGFAHYALYSRKWKLFGNVTQEKDVVVTGGLTWWKDYIIMGCYNLNDYRDEIRVYPRASNLDNAHACIVRAMTQVLLLNIYRDTLISFCADSHIVLYSLAEVHKKSVVEVEVVQLQDVCISNIIPHPACVVSVSLTAVRKEIGTRYTQNSKDGESIILNVSGKLLMIQREHSKQDANDVKHRKQTTIQYDPPVMLASGVENIWISLWTSNEKRHLTEALWIGCGAQGMKVWLPLFPREGERPHNFMSKRIMLPFQLRIYPLAVLFEDAVVLCVCMRECMYVRVCVCMRECMYVHPLLPRVVAFIEEFPEFLQTVVHCARKTEIALWHYLFTTVGNPTDLFQECLKTGKLETAASYLIILQNLEPIAISRQHATMLLDATLEAGQWELSKDITRFLRAIGFVDSRTSDFYIICRNRAAKIEDFVTTLKRLHEDFQWPYPIASPSLLQTFQRMSNSRKNESMVTMYSESDLSALLTEEDDDDDVLLASSNSFSFSAPHYLHTRGRDDAEMSPLDDASKTLEAFLEPQPMHFDGAAVLSDSHSHGTTEDSSLAGEAEDVTVADDIQDACALEQWTQELATRGPPNMEVELRYLLQMVVEAGCFEWALLLTVLLRDALAVSRVARAATAPDVPTDVIARSRDGLAFLELWAKTVCLGYRPFVALIRQQAMMLERCVASRPRPRRTPSPPLLETTNPEDAAPLSTSAVSAAAGATYEHALLDDDDDDV</sequence>
<dbReference type="SUPFAM" id="SSF50978">
    <property type="entry name" value="WD40 repeat-like"/>
    <property type="match status" value="1"/>
</dbReference>
<evidence type="ECO:0000256" key="1">
    <source>
        <dbReference type="ARBA" id="ARBA00004370"/>
    </source>
</evidence>
<gene>
    <name evidence="7" type="primary">LOC106817245</name>
</gene>
<keyword evidence="6" id="KW-1185">Reference proteome</keyword>
<dbReference type="InterPro" id="IPR009771">
    <property type="entry name" value="RIC1_C"/>
</dbReference>
<feature type="region of interest" description="Disordered" evidence="4">
    <location>
        <begin position="1143"/>
        <end position="1168"/>
    </location>
</feature>
<dbReference type="GeneID" id="106817245"/>
<accession>A0ABM1EYX4</accession>
<evidence type="ECO:0000256" key="3">
    <source>
        <dbReference type="ARBA" id="ARBA00029879"/>
    </source>
</evidence>
<dbReference type="RefSeq" id="XP_014677395.1">
    <property type="nucleotide sequence ID" value="XM_014821909.1"/>
</dbReference>